<dbReference type="InterPro" id="IPR018060">
    <property type="entry name" value="HTH_AraC"/>
</dbReference>
<reference evidence="6 7" key="1">
    <citation type="submission" date="2017-04" db="EMBL/GenBank/DDBJ databases">
        <title>Genome Sequence of Marinobacter salarius strain SMR5 Isolated from a culture of the Diatom Skeletonema marinoi.</title>
        <authorList>
            <person name="Topel M."/>
            <person name="Pinder M.I.M."/>
            <person name="Johansson O.N."/>
            <person name="Kourtchenko O."/>
            <person name="Godhe A."/>
            <person name="Clarke A.K."/>
        </authorList>
    </citation>
    <scope>NUCLEOTIDE SEQUENCE [LARGE SCALE GENOMIC DNA]</scope>
    <source>
        <strain evidence="6 7">SMR5</strain>
    </source>
</reference>
<keyword evidence="1" id="KW-0805">Transcription regulation</keyword>
<evidence type="ECO:0000256" key="4">
    <source>
        <dbReference type="ARBA" id="ARBA00037345"/>
    </source>
</evidence>
<dbReference type="AlphaFoldDB" id="A0A1W6KD93"/>
<dbReference type="SMART" id="SM00342">
    <property type="entry name" value="HTH_ARAC"/>
    <property type="match status" value="1"/>
</dbReference>
<dbReference type="Pfam" id="PF12833">
    <property type="entry name" value="HTH_18"/>
    <property type="match status" value="1"/>
</dbReference>
<dbReference type="PANTHER" id="PTHR46796">
    <property type="entry name" value="HTH-TYPE TRANSCRIPTIONAL ACTIVATOR RHAS-RELATED"/>
    <property type="match status" value="1"/>
</dbReference>
<sequence>MMVGASLRVTEPRLLEVCLQGNAELSDTMQAPPFKTPTSGQGHKGTLFLWQDHWQVLGQLMPNRSHRHISASLLVGLDSPFRLAVDGEWRETRAAIVAPDVPQALEPGEARIWSVQLDPDSVYWRSLKSVTAGMASTDLSLTGVGLPDPGGTDCEAMACALASVISQSGHAPVALDDRIAGICRKLRAELPERLELNALAQSVGLSSSRLTHLFRQETGVPLRRFLLHLKINRALAFWKPGISVSRLATEAGFYDQPHLVRTARDMFDALPSAYVAAGWFNVCRCGLDDQALSDFSR</sequence>
<feature type="domain" description="HTH araC/xylS-type" evidence="5">
    <location>
        <begin position="180"/>
        <end position="277"/>
    </location>
</feature>
<gene>
    <name evidence="6" type="primary">araC</name>
    <name evidence="6" type="ORF">MARSALSMR5_03238</name>
</gene>
<dbReference type="InterPro" id="IPR050204">
    <property type="entry name" value="AraC_XylS_family_regulators"/>
</dbReference>
<dbReference type="Proteomes" id="UP000193100">
    <property type="component" value="Chromosome"/>
</dbReference>
<evidence type="ECO:0000256" key="2">
    <source>
        <dbReference type="ARBA" id="ARBA00023125"/>
    </source>
</evidence>
<keyword evidence="3" id="KW-0804">Transcription</keyword>
<organism evidence="6 7">
    <name type="scientific">Marinobacter salarius</name>
    <dbReference type="NCBI Taxonomy" id="1420917"/>
    <lineage>
        <taxon>Bacteria</taxon>
        <taxon>Pseudomonadati</taxon>
        <taxon>Pseudomonadota</taxon>
        <taxon>Gammaproteobacteria</taxon>
        <taxon>Pseudomonadales</taxon>
        <taxon>Marinobacteraceae</taxon>
        <taxon>Marinobacter</taxon>
    </lineage>
</organism>
<dbReference type="InterPro" id="IPR009057">
    <property type="entry name" value="Homeodomain-like_sf"/>
</dbReference>
<comment type="function">
    <text evidence="4">Regulatory protein of the TOL plasmid xyl operons. XylS activates the xylXYZLTEGFJQKIH operon required for the degradation of toluene, m-xylene and p-xylene.</text>
</comment>
<evidence type="ECO:0000259" key="5">
    <source>
        <dbReference type="PROSITE" id="PS01124"/>
    </source>
</evidence>
<dbReference type="SUPFAM" id="SSF46689">
    <property type="entry name" value="Homeodomain-like"/>
    <property type="match status" value="1"/>
</dbReference>
<dbReference type="EMBL" id="CP020931">
    <property type="protein sequence ID" value="ARM85279.1"/>
    <property type="molecule type" value="Genomic_DNA"/>
</dbReference>
<dbReference type="GO" id="GO:0003700">
    <property type="term" value="F:DNA-binding transcription factor activity"/>
    <property type="evidence" value="ECO:0007669"/>
    <property type="project" value="InterPro"/>
</dbReference>
<proteinExistence type="predicted"/>
<name>A0A1W6KD93_9GAMM</name>
<dbReference type="PROSITE" id="PS01124">
    <property type="entry name" value="HTH_ARAC_FAMILY_2"/>
    <property type="match status" value="1"/>
</dbReference>
<keyword evidence="2" id="KW-0238">DNA-binding</keyword>
<evidence type="ECO:0000313" key="7">
    <source>
        <dbReference type="Proteomes" id="UP000193100"/>
    </source>
</evidence>
<evidence type="ECO:0000256" key="1">
    <source>
        <dbReference type="ARBA" id="ARBA00023015"/>
    </source>
</evidence>
<evidence type="ECO:0000256" key="3">
    <source>
        <dbReference type="ARBA" id="ARBA00023163"/>
    </source>
</evidence>
<dbReference type="GO" id="GO:0043565">
    <property type="term" value="F:sequence-specific DNA binding"/>
    <property type="evidence" value="ECO:0007669"/>
    <property type="project" value="InterPro"/>
</dbReference>
<protein>
    <submittedName>
        <fullName evidence="6">Arabinose operon regulatory protein</fullName>
    </submittedName>
</protein>
<evidence type="ECO:0000313" key="6">
    <source>
        <dbReference type="EMBL" id="ARM85279.1"/>
    </source>
</evidence>
<accession>A0A1W6KD93</accession>
<dbReference type="Gene3D" id="1.10.10.60">
    <property type="entry name" value="Homeodomain-like"/>
    <property type="match status" value="1"/>
</dbReference>